<dbReference type="InterPro" id="IPR004408">
    <property type="entry name" value="Biotin_CoA_COase_ligase"/>
</dbReference>
<dbReference type="AlphaFoldDB" id="A0A024UG36"/>
<dbReference type="GO" id="GO:0005737">
    <property type="term" value="C:cytoplasm"/>
    <property type="evidence" value="ECO:0007669"/>
    <property type="project" value="TreeGrafter"/>
</dbReference>
<dbReference type="GeneID" id="20081011"/>
<dbReference type="Gene3D" id="3.30.930.10">
    <property type="entry name" value="Bira Bifunctional Protein, Domain 2"/>
    <property type="match status" value="1"/>
</dbReference>
<dbReference type="VEuPathDB" id="FungiDB:H310_03961"/>
<feature type="chain" id="PRO_5001538194" evidence="3">
    <location>
        <begin position="19"/>
        <end position="329"/>
    </location>
</feature>
<feature type="signal peptide" evidence="3">
    <location>
        <begin position="1"/>
        <end position="18"/>
    </location>
</feature>
<dbReference type="PANTHER" id="PTHR12835:SF5">
    <property type="entry name" value="BIOTIN--PROTEIN LIGASE"/>
    <property type="match status" value="1"/>
</dbReference>
<dbReference type="PROSITE" id="PS51733">
    <property type="entry name" value="BPL_LPL_CATALYTIC"/>
    <property type="match status" value="1"/>
</dbReference>
<keyword evidence="3" id="KW-0732">Signal</keyword>
<sequence>MLLGRSLCRLIVRPLHLAASFMSATDNNAVPMLLLSTSGVPASIQSWAMSSHVQLPSSSNNDAILPLTKLRTQHLGRHVLYGESLPSTQTLLQRVSLELRSADVQPDFRLVCWTPSQHGGKGRGSNTWVSPQGCLTFSFQSSLSDGTSLPFAQYLVSLALVRTVKSFAAATPTSVYIKWPNDLYANNLKLGGILCQSEYFQGQFHVTTGIGINVSNNNPTICLNQLLPSPITKEAFLVEFCNVFEPMEEQFKAQGFAPFVEEYTANWLHTNQVVQVQGDKPGEPAMKATIQGLTDTGCLLATSDSGQKYELYPDGNSFDFFAGLLKRKL</sequence>
<evidence type="ECO:0000313" key="5">
    <source>
        <dbReference type="EMBL" id="ETW04837.1"/>
    </source>
</evidence>
<organism evidence="5">
    <name type="scientific">Aphanomyces invadans</name>
    <dbReference type="NCBI Taxonomy" id="157072"/>
    <lineage>
        <taxon>Eukaryota</taxon>
        <taxon>Sar</taxon>
        <taxon>Stramenopiles</taxon>
        <taxon>Oomycota</taxon>
        <taxon>Saprolegniomycetes</taxon>
        <taxon>Saprolegniales</taxon>
        <taxon>Verrucalvaceae</taxon>
        <taxon>Aphanomyces</taxon>
    </lineage>
</organism>
<accession>A0A024UG36</accession>
<dbReference type="OrthoDB" id="10250105at2759"/>
<evidence type="ECO:0000256" key="3">
    <source>
        <dbReference type="SAM" id="SignalP"/>
    </source>
</evidence>
<dbReference type="STRING" id="157072.A0A024UG36"/>
<dbReference type="RefSeq" id="XP_008866275.1">
    <property type="nucleotide sequence ID" value="XM_008868053.1"/>
</dbReference>
<dbReference type="eggNOG" id="KOG1536">
    <property type="taxonomic scope" value="Eukaryota"/>
</dbReference>
<evidence type="ECO:0000256" key="2">
    <source>
        <dbReference type="ARBA" id="ARBA00022598"/>
    </source>
</evidence>
<dbReference type="Pfam" id="PF03099">
    <property type="entry name" value="BPL_LplA_LipB"/>
    <property type="match status" value="1"/>
</dbReference>
<protein>
    <submittedName>
        <fullName evidence="5">Biotin-[acetyl-CoA-carboxylase] ligase</fullName>
    </submittedName>
</protein>
<gene>
    <name evidence="5" type="ORF">H310_03961</name>
</gene>
<dbReference type="PANTHER" id="PTHR12835">
    <property type="entry name" value="BIOTIN PROTEIN LIGASE"/>
    <property type="match status" value="1"/>
</dbReference>
<dbReference type="GO" id="GO:0004077">
    <property type="term" value="F:biotin--[biotin carboxyl-carrier protein] ligase activity"/>
    <property type="evidence" value="ECO:0007669"/>
    <property type="project" value="InterPro"/>
</dbReference>
<feature type="domain" description="BPL/LPL catalytic" evidence="4">
    <location>
        <begin position="74"/>
        <end position="272"/>
    </location>
</feature>
<comment type="similarity">
    <text evidence="1">Belongs to the biotin--protein ligase family.</text>
</comment>
<dbReference type="InterPro" id="IPR045864">
    <property type="entry name" value="aa-tRNA-synth_II/BPL/LPL"/>
</dbReference>
<proteinExistence type="inferred from homology"/>
<evidence type="ECO:0000256" key="1">
    <source>
        <dbReference type="ARBA" id="ARBA00009934"/>
    </source>
</evidence>
<dbReference type="NCBIfam" id="TIGR00121">
    <property type="entry name" value="birA_ligase"/>
    <property type="match status" value="1"/>
</dbReference>
<dbReference type="EMBL" id="KI913957">
    <property type="protein sequence ID" value="ETW04837.1"/>
    <property type="molecule type" value="Genomic_DNA"/>
</dbReference>
<dbReference type="SUPFAM" id="SSF55681">
    <property type="entry name" value="Class II aaRS and biotin synthetases"/>
    <property type="match status" value="1"/>
</dbReference>
<keyword evidence="2 5" id="KW-0436">Ligase</keyword>
<dbReference type="InterPro" id="IPR004143">
    <property type="entry name" value="BPL_LPL_catalytic"/>
</dbReference>
<reference evidence="5" key="1">
    <citation type="submission" date="2013-12" db="EMBL/GenBank/DDBJ databases">
        <title>The Genome Sequence of Aphanomyces invadans NJM9701.</title>
        <authorList>
            <consortium name="The Broad Institute Genomics Platform"/>
            <person name="Russ C."/>
            <person name="Tyler B."/>
            <person name="van West P."/>
            <person name="Dieguez-Uribeondo J."/>
            <person name="Young S.K."/>
            <person name="Zeng Q."/>
            <person name="Gargeya S."/>
            <person name="Fitzgerald M."/>
            <person name="Abouelleil A."/>
            <person name="Alvarado L."/>
            <person name="Chapman S.B."/>
            <person name="Gainer-Dewar J."/>
            <person name="Goldberg J."/>
            <person name="Griggs A."/>
            <person name="Gujja S."/>
            <person name="Hansen M."/>
            <person name="Howarth C."/>
            <person name="Imamovic A."/>
            <person name="Ireland A."/>
            <person name="Larimer J."/>
            <person name="McCowan C."/>
            <person name="Murphy C."/>
            <person name="Pearson M."/>
            <person name="Poon T.W."/>
            <person name="Priest M."/>
            <person name="Roberts A."/>
            <person name="Saif S."/>
            <person name="Shea T."/>
            <person name="Sykes S."/>
            <person name="Wortman J."/>
            <person name="Nusbaum C."/>
            <person name="Birren B."/>
        </authorList>
    </citation>
    <scope>NUCLEOTIDE SEQUENCE [LARGE SCALE GENOMIC DNA]</scope>
    <source>
        <strain evidence="5">NJM9701</strain>
    </source>
</reference>
<evidence type="ECO:0000259" key="4">
    <source>
        <dbReference type="PROSITE" id="PS51733"/>
    </source>
</evidence>
<name>A0A024UG36_9STRA</name>